<organism evidence="5 6">
    <name type="scientific">Corynebacterium cystitidis DSM 20524</name>
    <dbReference type="NCBI Taxonomy" id="1121357"/>
    <lineage>
        <taxon>Bacteria</taxon>
        <taxon>Bacillati</taxon>
        <taxon>Actinomycetota</taxon>
        <taxon>Actinomycetes</taxon>
        <taxon>Mycobacteriales</taxon>
        <taxon>Corynebacteriaceae</taxon>
        <taxon>Corynebacterium</taxon>
    </lineage>
</organism>
<keyword evidence="4" id="KW-0812">Transmembrane</keyword>
<dbReference type="STRING" id="1121357.SAMN05661109_01523"/>
<dbReference type="RefSeq" id="WP_092258539.1">
    <property type="nucleotide sequence ID" value="NZ_CP047199.1"/>
</dbReference>
<keyword evidence="2" id="KW-0328">Glycosyltransferase</keyword>
<dbReference type="SUPFAM" id="SSF53448">
    <property type="entry name" value="Nucleotide-diphospho-sugar transferases"/>
    <property type="match status" value="1"/>
</dbReference>
<keyword evidence="6" id="KW-1185">Reference proteome</keyword>
<keyword evidence="3 5" id="KW-0808">Transferase</keyword>
<protein>
    <submittedName>
        <fullName evidence="5">Glycosyltransferase, catalytic subunit of cellulose synthase and poly-beta-1,6-N-acetylglucosamine synthase</fullName>
    </submittedName>
</protein>
<evidence type="ECO:0000313" key="5">
    <source>
        <dbReference type="EMBL" id="SER99745.1"/>
    </source>
</evidence>
<keyword evidence="4" id="KW-0472">Membrane</keyword>
<feature type="transmembrane region" description="Helical" evidence="4">
    <location>
        <begin position="336"/>
        <end position="354"/>
    </location>
</feature>
<evidence type="ECO:0000256" key="1">
    <source>
        <dbReference type="ARBA" id="ARBA00006739"/>
    </source>
</evidence>
<evidence type="ECO:0000256" key="3">
    <source>
        <dbReference type="ARBA" id="ARBA00022679"/>
    </source>
</evidence>
<feature type="transmembrane region" description="Helical" evidence="4">
    <location>
        <begin position="383"/>
        <end position="402"/>
    </location>
</feature>
<dbReference type="PANTHER" id="PTHR43630:SF1">
    <property type="entry name" value="POLY-BETA-1,6-N-ACETYL-D-GLUCOSAMINE SYNTHASE"/>
    <property type="match status" value="1"/>
</dbReference>
<name>A0A1H9TRD1_9CORY</name>
<evidence type="ECO:0000256" key="4">
    <source>
        <dbReference type="SAM" id="Phobius"/>
    </source>
</evidence>
<dbReference type="EMBL" id="FOGQ01000006">
    <property type="protein sequence ID" value="SER99745.1"/>
    <property type="molecule type" value="Genomic_DNA"/>
</dbReference>
<dbReference type="Gene3D" id="3.90.550.10">
    <property type="entry name" value="Spore Coat Polysaccharide Biosynthesis Protein SpsA, Chain A"/>
    <property type="match status" value="1"/>
</dbReference>
<keyword evidence="4" id="KW-1133">Transmembrane helix</keyword>
<feature type="transmembrane region" description="Helical" evidence="4">
    <location>
        <begin position="414"/>
        <end position="435"/>
    </location>
</feature>
<dbReference type="GO" id="GO:0016757">
    <property type="term" value="F:glycosyltransferase activity"/>
    <property type="evidence" value="ECO:0007669"/>
    <property type="project" value="UniProtKB-KW"/>
</dbReference>
<feature type="transmembrane region" description="Helical" evidence="4">
    <location>
        <begin position="6"/>
        <end position="26"/>
    </location>
</feature>
<evidence type="ECO:0000313" key="6">
    <source>
        <dbReference type="Proteomes" id="UP000198929"/>
    </source>
</evidence>
<gene>
    <name evidence="5" type="ORF">SAMN05661109_01523</name>
</gene>
<dbReference type="Proteomes" id="UP000198929">
    <property type="component" value="Unassembled WGS sequence"/>
</dbReference>
<accession>A0A1H9TRD1</accession>
<dbReference type="CDD" id="cd06423">
    <property type="entry name" value="CESA_like"/>
    <property type="match status" value="1"/>
</dbReference>
<reference evidence="6" key="1">
    <citation type="submission" date="2016-10" db="EMBL/GenBank/DDBJ databases">
        <authorList>
            <person name="Varghese N."/>
            <person name="Submissions S."/>
        </authorList>
    </citation>
    <scope>NUCLEOTIDE SEQUENCE [LARGE SCALE GENOMIC DNA]</scope>
    <source>
        <strain evidence="6">DSM 20524</strain>
    </source>
</reference>
<dbReference type="Pfam" id="PF13641">
    <property type="entry name" value="Glyco_tranf_2_3"/>
    <property type="match status" value="1"/>
</dbReference>
<dbReference type="PANTHER" id="PTHR43630">
    <property type="entry name" value="POLY-BETA-1,6-N-ACETYL-D-GLUCOSAMINE SYNTHASE"/>
    <property type="match status" value="1"/>
</dbReference>
<dbReference type="InterPro" id="IPR029044">
    <property type="entry name" value="Nucleotide-diphossugar_trans"/>
</dbReference>
<sequence length="467" mass="53170">MGRVFLAAYLLLVVLFYFAMMVVALFKTNRNRRFERSLDLVSNSDFYNLGVSILVPAYNEETGIIHNVSSLLNLDYHNFEILVVNDGSTDSTSSLLIEHFDMELVPTPHPAAHLHTQNVRDVYVSKIFRNLKLINKHNGGKADALNCGINFSAMDYVCTVDGDSVLEKDSLKKVMRPFILDGQQVAAAGGSVELINENQVEYGVPDKQVEFSSNPLVAIQSIEYYRSFLIGRVALSQQNWMLICSGAFTVFDKDLIVRYGGLATDVIGEDMEIVVRLQKQMVNDNVGKRIVHVPDAICYTEAPESLRVLRRQRRRWHQGLLESLWRHKEVTLNPRYGSLGLVAFPYFILAEALIPLVELFGFAYLVAGFFAGQVFLEFSLTLLVFSLLYSGLMSMIAVMLNAWQQGKYPDLSEITYVLGLSFTEFFWYKPLMLFWRLEGFYRFFTNRSDWGAMERMGFTEAKQEIAS</sequence>
<evidence type="ECO:0000256" key="2">
    <source>
        <dbReference type="ARBA" id="ARBA00022676"/>
    </source>
</evidence>
<dbReference type="AlphaFoldDB" id="A0A1H9TRD1"/>
<feature type="transmembrane region" description="Helical" evidence="4">
    <location>
        <begin position="360"/>
        <end position="376"/>
    </location>
</feature>
<comment type="similarity">
    <text evidence="1">Belongs to the glycosyltransferase 2 family.</text>
</comment>
<proteinExistence type="inferred from homology"/>